<feature type="compositionally biased region" description="Basic and acidic residues" evidence="1">
    <location>
        <begin position="99"/>
        <end position="111"/>
    </location>
</feature>
<feature type="region of interest" description="Disordered" evidence="1">
    <location>
        <begin position="72"/>
        <end position="138"/>
    </location>
</feature>
<dbReference type="AlphaFoldDB" id="A0A4Z2EH59"/>
<feature type="compositionally biased region" description="Gly residues" evidence="1">
    <location>
        <begin position="122"/>
        <end position="135"/>
    </location>
</feature>
<feature type="compositionally biased region" description="Pro residues" evidence="1">
    <location>
        <begin position="74"/>
        <end position="83"/>
    </location>
</feature>
<protein>
    <submittedName>
        <fullName evidence="2">Uncharacterized protein</fullName>
    </submittedName>
</protein>
<gene>
    <name evidence="2" type="ORF">EYF80_061656</name>
</gene>
<organism evidence="2 3">
    <name type="scientific">Liparis tanakae</name>
    <name type="common">Tanaka's snailfish</name>
    <dbReference type="NCBI Taxonomy" id="230148"/>
    <lineage>
        <taxon>Eukaryota</taxon>
        <taxon>Metazoa</taxon>
        <taxon>Chordata</taxon>
        <taxon>Craniata</taxon>
        <taxon>Vertebrata</taxon>
        <taxon>Euteleostomi</taxon>
        <taxon>Actinopterygii</taxon>
        <taxon>Neopterygii</taxon>
        <taxon>Teleostei</taxon>
        <taxon>Neoteleostei</taxon>
        <taxon>Acanthomorphata</taxon>
        <taxon>Eupercaria</taxon>
        <taxon>Perciformes</taxon>
        <taxon>Cottioidei</taxon>
        <taxon>Cottales</taxon>
        <taxon>Liparidae</taxon>
        <taxon>Liparis</taxon>
    </lineage>
</organism>
<feature type="compositionally biased region" description="Low complexity" evidence="1">
    <location>
        <begin position="84"/>
        <end position="96"/>
    </location>
</feature>
<comment type="caution">
    <text evidence="2">The sequence shown here is derived from an EMBL/GenBank/DDBJ whole genome shotgun (WGS) entry which is preliminary data.</text>
</comment>
<proteinExistence type="predicted"/>
<name>A0A4Z2EH59_9TELE</name>
<evidence type="ECO:0000256" key="1">
    <source>
        <dbReference type="SAM" id="MobiDB-lite"/>
    </source>
</evidence>
<accession>A0A4Z2EH59</accession>
<evidence type="ECO:0000313" key="3">
    <source>
        <dbReference type="Proteomes" id="UP000314294"/>
    </source>
</evidence>
<evidence type="ECO:0000313" key="2">
    <source>
        <dbReference type="EMBL" id="TNN28196.1"/>
    </source>
</evidence>
<dbReference type="EMBL" id="SRLO01007183">
    <property type="protein sequence ID" value="TNN28196.1"/>
    <property type="molecule type" value="Genomic_DNA"/>
</dbReference>
<sequence length="190" mass="20971">MKRFLVGLRAASTEEGTHLHSIRSTHTNTPVACWVAASRPYRCRLATTSTSTATRTALHRKLCRWPLPATVALPPQPGPPPRVLSPAGRLSSSRSPMLRRRDASSRVAEHRAARRPLQEEPPGGGGGGSAGGGHMFRGEDTASVPLVWRTKEVQWLTPRSFPRGMQWLTPRSFPEEMQWLTPRSPLSGWL</sequence>
<keyword evidence="3" id="KW-1185">Reference proteome</keyword>
<reference evidence="2 3" key="1">
    <citation type="submission" date="2019-03" db="EMBL/GenBank/DDBJ databases">
        <title>First draft genome of Liparis tanakae, snailfish: a comprehensive survey of snailfish specific genes.</title>
        <authorList>
            <person name="Kim W."/>
            <person name="Song I."/>
            <person name="Jeong J.-H."/>
            <person name="Kim D."/>
            <person name="Kim S."/>
            <person name="Ryu S."/>
            <person name="Song J.Y."/>
            <person name="Lee S.K."/>
        </authorList>
    </citation>
    <scope>NUCLEOTIDE SEQUENCE [LARGE SCALE GENOMIC DNA]</scope>
    <source>
        <tissue evidence="2">Muscle</tissue>
    </source>
</reference>
<dbReference type="Proteomes" id="UP000314294">
    <property type="component" value="Unassembled WGS sequence"/>
</dbReference>